<gene>
    <name evidence="1" type="ORF">J7I43_00980</name>
</gene>
<dbReference type="InterPro" id="IPR053842">
    <property type="entry name" value="NikA-like"/>
</dbReference>
<name>A0ABS3Y7W4_9BACT</name>
<dbReference type="EMBL" id="JAGHKP010000001">
    <property type="protein sequence ID" value="MBO9150764.1"/>
    <property type="molecule type" value="Genomic_DNA"/>
</dbReference>
<sequence length="120" mass="13446">MQVKRNRGGRPRKQVKKTEQLAVMCTPVDRLVIKAKAREANLTISEYLLQAGKGSPIKIKHIPREILQFTGRINHTAALLNQMARKLNCGLSLGEMERLLLVSCLETLQKLSSEIKSSLP</sequence>
<evidence type="ECO:0008006" key="3">
    <source>
        <dbReference type="Google" id="ProtNLM"/>
    </source>
</evidence>
<dbReference type="Pfam" id="PF21983">
    <property type="entry name" value="NikA-like"/>
    <property type="match status" value="1"/>
</dbReference>
<dbReference type="Proteomes" id="UP000679126">
    <property type="component" value="Unassembled WGS sequence"/>
</dbReference>
<dbReference type="RefSeq" id="WP_209142330.1">
    <property type="nucleotide sequence ID" value="NZ_JAGHKP010000001.1"/>
</dbReference>
<protein>
    <recommendedName>
        <fullName evidence="3">Mobilization protein</fullName>
    </recommendedName>
</protein>
<keyword evidence="2" id="KW-1185">Reference proteome</keyword>
<reference evidence="2" key="1">
    <citation type="submission" date="2021-03" db="EMBL/GenBank/DDBJ databases">
        <title>Assistant Professor.</title>
        <authorList>
            <person name="Huq M.A."/>
        </authorList>
    </citation>
    <scope>NUCLEOTIDE SEQUENCE [LARGE SCALE GENOMIC DNA]</scope>
    <source>
        <strain evidence="2">MAH-28</strain>
    </source>
</reference>
<evidence type="ECO:0000313" key="1">
    <source>
        <dbReference type="EMBL" id="MBO9150764.1"/>
    </source>
</evidence>
<organism evidence="1 2">
    <name type="scientific">Chitinophaga chungangae</name>
    <dbReference type="NCBI Taxonomy" id="2821488"/>
    <lineage>
        <taxon>Bacteria</taxon>
        <taxon>Pseudomonadati</taxon>
        <taxon>Bacteroidota</taxon>
        <taxon>Chitinophagia</taxon>
        <taxon>Chitinophagales</taxon>
        <taxon>Chitinophagaceae</taxon>
        <taxon>Chitinophaga</taxon>
    </lineage>
</organism>
<comment type="caution">
    <text evidence="1">The sequence shown here is derived from an EMBL/GenBank/DDBJ whole genome shotgun (WGS) entry which is preliminary data.</text>
</comment>
<proteinExistence type="predicted"/>
<evidence type="ECO:0000313" key="2">
    <source>
        <dbReference type="Proteomes" id="UP000679126"/>
    </source>
</evidence>
<accession>A0ABS3Y7W4</accession>